<evidence type="ECO:0000313" key="2">
    <source>
        <dbReference type="EMBL" id="SDD13147.1"/>
    </source>
</evidence>
<name>A0A1G6SAK5_9GAMM</name>
<keyword evidence="3" id="KW-1185">Reference proteome</keyword>
<sequence>MKLRGILSMLAVLLLAGCVPTPVFRDAPSVPSPSPRAVAAQIDTQMDRNVLWGGMVIALNEYEGYVEIELLGFPTDSQARPIPQARDGGRFIAIRAGRLDPNEVVPGRFLTLTGRITGEREVQLGEQRLILPEVDAREIHLWPRDWNTRERPRISVGIGVRGGF</sequence>
<dbReference type="Proteomes" id="UP000199603">
    <property type="component" value="Unassembled WGS sequence"/>
</dbReference>
<keyword evidence="2" id="KW-0449">Lipoprotein</keyword>
<dbReference type="InterPro" id="IPR004658">
    <property type="entry name" value="OMP_Slp"/>
</dbReference>
<dbReference type="OrthoDB" id="5295757at2"/>
<dbReference type="STRING" id="265719.SAMN04488509_101369"/>
<dbReference type="RefSeq" id="WP_091238093.1">
    <property type="nucleotide sequence ID" value="NZ_FNAG01000001.1"/>
</dbReference>
<feature type="chain" id="PRO_5011454959" evidence="1">
    <location>
        <begin position="26"/>
        <end position="164"/>
    </location>
</feature>
<dbReference type="EMBL" id="FNAG01000001">
    <property type="protein sequence ID" value="SDD13147.1"/>
    <property type="molecule type" value="Genomic_DNA"/>
</dbReference>
<protein>
    <submittedName>
        <fullName evidence="2">Outer membrane lipoprotein</fullName>
    </submittedName>
</protein>
<gene>
    <name evidence="2" type="ORF">SAMN04488509_101369</name>
</gene>
<dbReference type="AlphaFoldDB" id="A0A1G6SAK5"/>
<reference evidence="2 3" key="1">
    <citation type="submission" date="2016-10" db="EMBL/GenBank/DDBJ databases">
        <authorList>
            <person name="de Groot N.N."/>
        </authorList>
    </citation>
    <scope>NUCLEOTIDE SEQUENCE [LARGE SCALE GENOMIC DNA]</scope>
    <source>
        <strain evidence="2 3">DSM 16957</strain>
    </source>
</reference>
<dbReference type="PROSITE" id="PS51257">
    <property type="entry name" value="PROKAR_LIPOPROTEIN"/>
    <property type="match status" value="1"/>
</dbReference>
<dbReference type="GO" id="GO:0019867">
    <property type="term" value="C:outer membrane"/>
    <property type="evidence" value="ECO:0007669"/>
    <property type="project" value="InterPro"/>
</dbReference>
<evidence type="ECO:0000313" key="3">
    <source>
        <dbReference type="Proteomes" id="UP000199603"/>
    </source>
</evidence>
<keyword evidence="1" id="KW-0732">Signal</keyword>
<dbReference type="Pfam" id="PF03843">
    <property type="entry name" value="Slp"/>
    <property type="match status" value="1"/>
</dbReference>
<dbReference type="PANTHER" id="PTHR37530:SF1">
    <property type="entry name" value="OUTER MEMBRANE PROTEIN SLP"/>
    <property type="match status" value="1"/>
</dbReference>
<feature type="signal peptide" evidence="1">
    <location>
        <begin position="1"/>
        <end position="25"/>
    </location>
</feature>
<organism evidence="2 3">
    <name type="scientific">Aquimonas voraii</name>
    <dbReference type="NCBI Taxonomy" id="265719"/>
    <lineage>
        <taxon>Bacteria</taxon>
        <taxon>Pseudomonadati</taxon>
        <taxon>Pseudomonadota</taxon>
        <taxon>Gammaproteobacteria</taxon>
        <taxon>Lysobacterales</taxon>
        <taxon>Lysobacteraceae</taxon>
        <taxon>Aquimonas</taxon>
    </lineage>
</organism>
<dbReference type="PANTHER" id="PTHR37530">
    <property type="entry name" value="OUTER MEMBRANE PROTEIN SLP"/>
    <property type="match status" value="1"/>
</dbReference>
<proteinExistence type="predicted"/>
<evidence type="ECO:0000256" key="1">
    <source>
        <dbReference type="SAM" id="SignalP"/>
    </source>
</evidence>
<accession>A0A1G6SAK5</accession>